<evidence type="ECO:0000313" key="4">
    <source>
        <dbReference type="Proteomes" id="UP000000311"/>
    </source>
</evidence>
<feature type="compositionally biased region" description="Polar residues" evidence="1">
    <location>
        <begin position="263"/>
        <end position="290"/>
    </location>
</feature>
<feature type="compositionally biased region" description="Basic and acidic residues" evidence="1">
    <location>
        <begin position="328"/>
        <end position="352"/>
    </location>
</feature>
<keyword evidence="4" id="KW-1185">Reference proteome</keyword>
<feature type="region of interest" description="Disordered" evidence="1">
    <location>
        <begin position="55"/>
        <end position="74"/>
    </location>
</feature>
<reference evidence="3 4" key="1">
    <citation type="journal article" date="2010" name="Science">
        <title>Genomic comparison of the ants Camponotus floridanus and Harpegnathos saltator.</title>
        <authorList>
            <person name="Bonasio R."/>
            <person name="Zhang G."/>
            <person name="Ye C."/>
            <person name="Mutti N.S."/>
            <person name="Fang X."/>
            <person name="Qin N."/>
            <person name="Donahue G."/>
            <person name="Yang P."/>
            <person name="Li Q."/>
            <person name="Li C."/>
            <person name="Zhang P."/>
            <person name="Huang Z."/>
            <person name="Berger S.L."/>
            <person name="Reinberg D."/>
            <person name="Wang J."/>
            <person name="Liebig J."/>
        </authorList>
    </citation>
    <scope>NUCLEOTIDE SEQUENCE [LARGE SCALE GENOMIC DNA]</scope>
    <source>
        <strain evidence="4">C129</strain>
    </source>
</reference>
<proteinExistence type="predicted"/>
<dbReference type="AlphaFoldDB" id="E2A5U6"/>
<keyword evidence="2" id="KW-0472">Membrane</keyword>
<keyword evidence="2" id="KW-1133">Transmembrane helix</keyword>
<evidence type="ECO:0000256" key="1">
    <source>
        <dbReference type="SAM" id="MobiDB-lite"/>
    </source>
</evidence>
<gene>
    <name evidence="3" type="ORF">EAG_12785</name>
</gene>
<feature type="transmembrane region" description="Helical" evidence="2">
    <location>
        <begin position="129"/>
        <end position="157"/>
    </location>
</feature>
<feature type="compositionally biased region" description="Basic and acidic residues" evidence="1">
    <location>
        <begin position="359"/>
        <end position="374"/>
    </location>
</feature>
<dbReference type="InterPro" id="IPR050578">
    <property type="entry name" value="MARVEL-CKLF_proteins"/>
</dbReference>
<feature type="region of interest" description="Disordered" evidence="1">
    <location>
        <begin position="505"/>
        <end position="529"/>
    </location>
</feature>
<dbReference type="PANTHER" id="PTHR22776">
    <property type="entry name" value="MARVEL-CONTAINING POTENTIAL LIPID RAFT-ASSOCIATED PROTEIN"/>
    <property type="match status" value="1"/>
</dbReference>
<name>E2A5U6_CAMFO</name>
<dbReference type="OMA" id="MSETRHH"/>
<evidence type="ECO:0000256" key="2">
    <source>
        <dbReference type="SAM" id="Phobius"/>
    </source>
</evidence>
<feature type="region of interest" description="Disordered" evidence="1">
    <location>
        <begin position="263"/>
        <end position="445"/>
    </location>
</feature>
<dbReference type="GO" id="GO:0016020">
    <property type="term" value="C:membrane"/>
    <property type="evidence" value="ECO:0007669"/>
    <property type="project" value="TreeGrafter"/>
</dbReference>
<feature type="transmembrane region" description="Helical" evidence="2">
    <location>
        <begin position="237"/>
        <end position="257"/>
    </location>
</feature>
<feature type="transmembrane region" description="Helical" evidence="2">
    <location>
        <begin position="163"/>
        <end position="190"/>
    </location>
</feature>
<evidence type="ECO:0000313" key="3">
    <source>
        <dbReference type="EMBL" id="EFN71188.1"/>
    </source>
</evidence>
<accession>E2A5U6</accession>
<evidence type="ECO:0008006" key="5">
    <source>
        <dbReference type="Google" id="ProtNLM"/>
    </source>
</evidence>
<dbReference type="EMBL" id="GL437061">
    <property type="protein sequence ID" value="EFN71188.1"/>
    <property type="molecule type" value="Genomic_DNA"/>
</dbReference>
<protein>
    <recommendedName>
        <fullName evidence="5">MARVEL domain-containing protein</fullName>
    </recommendedName>
</protein>
<feature type="compositionally biased region" description="Polar residues" evidence="1">
    <location>
        <begin position="420"/>
        <end position="429"/>
    </location>
</feature>
<organism evidence="4">
    <name type="scientific">Camponotus floridanus</name>
    <name type="common">Florida carpenter ant</name>
    <dbReference type="NCBI Taxonomy" id="104421"/>
    <lineage>
        <taxon>Eukaryota</taxon>
        <taxon>Metazoa</taxon>
        <taxon>Ecdysozoa</taxon>
        <taxon>Arthropoda</taxon>
        <taxon>Hexapoda</taxon>
        <taxon>Insecta</taxon>
        <taxon>Pterygota</taxon>
        <taxon>Neoptera</taxon>
        <taxon>Endopterygota</taxon>
        <taxon>Hymenoptera</taxon>
        <taxon>Apocrita</taxon>
        <taxon>Aculeata</taxon>
        <taxon>Formicoidea</taxon>
        <taxon>Formicidae</taxon>
        <taxon>Formicinae</taxon>
        <taxon>Camponotus</taxon>
    </lineage>
</organism>
<dbReference type="InParanoid" id="E2A5U6"/>
<sequence>MSETRHYPIRSVSDLYAAEEIEVLLLEEIRDLEPPPAIYSRPEDIQDFEIAGSRTGGRISSQSSELDSPGVHSTVHSWDSHANYHGHYGNSDHRPGSSSNALAWSRASHVVIYCDIQGHLKTATGVVRLLLLISSAACLATLCSSGTAKVSLFMLPLADRLRFMIFVAVFCFLVTAALLFLDISHVIYILPLNWAKLNAIVFTGIGLSYAASSALLACTVWEYHSGGWVPRRTRSQLTAAAVVGLSCALLAFLLSWIHCRNGSSCKSQDSRSHTPTQLYKPVDNSSSSGVTLKERSPKRPASWTVKNQQSKKRNTDSDTNTSNGGHRGNHERLKQGANKKDHWASAKQHILETHTNNENIHREDTQREDSEIERRRRRRRKEGDSSSTGDGNAPGSSKIDASRVTAEEAKTRRVPRKLPLQSTVDQPRSWSDAERRNSGTTQIRNKTKQMPVNNDTQNCCDMNETRSINQVTRNGLRNWEAECTSNSGREEVTDANVIIRNAMWSGQWRPPPDDVQPCSSKTIDPYSFA</sequence>
<dbReference type="PANTHER" id="PTHR22776:SF102">
    <property type="entry name" value="RH30783P"/>
    <property type="match status" value="1"/>
</dbReference>
<keyword evidence="2" id="KW-0812">Transmembrane</keyword>
<dbReference type="OrthoDB" id="6347385at2759"/>
<dbReference type="Proteomes" id="UP000000311">
    <property type="component" value="Unassembled WGS sequence"/>
</dbReference>
<feature type="transmembrane region" description="Helical" evidence="2">
    <location>
        <begin position="197"/>
        <end position="217"/>
    </location>
</feature>
<dbReference type="FunCoup" id="E2A5U6">
    <property type="interactions" value="5"/>
</dbReference>